<comment type="caution">
    <text evidence="1">The sequence shown here is derived from an EMBL/GenBank/DDBJ whole genome shotgun (WGS) entry which is preliminary data.</text>
</comment>
<dbReference type="EMBL" id="BDQM01000015">
    <property type="protein sequence ID" value="GAW96476.1"/>
    <property type="molecule type" value="Genomic_DNA"/>
</dbReference>
<keyword evidence="2" id="KW-1185">Reference proteome</keyword>
<gene>
    <name evidence="1" type="ORF">MTCD1_02092</name>
</gene>
<accession>A0ABQ0MXU6</accession>
<protein>
    <submittedName>
        <fullName evidence="1">Uncharacterized protein</fullName>
    </submittedName>
</protein>
<dbReference type="Proteomes" id="UP000197068">
    <property type="component" value="Unassembled WGS sequence"/>
</dbReference>
<evidence type="ECO:0000313" key="1">
    <source>
        <dbReference type="EMBL" id="GAW96476.1"/>
    </source>
</evidence>
<reference evidence="1 2" key="1">
    <citation type="submission" date="2017-06" db="EMBL/GenBank/DDBJ databases">
        <title>Whole Genome Sequences of Colwellia marinimaniae MTCD1.</title>
        <authorList>
            <person name="Kusumoto H."/>
            <person name="Inoue M."/>
            <person name="Tanikawa K."/>
            <person name="Maeji H."/>
            <person name="Cameron J.H."/>
            <person name="Bartlett D.H."/>
        </authorList>
    </citation>
    <scope>NUCLEOTIDE SEQUENCE [LARGE SCALE GENOMIC DNA]</scope>
    <source>
        <strain evidence="1 2">MTCD1</strain>
    </source>
</reference>
<proteinExistence type="predicted"/>
<organism evidence="1 2">
    <name type="scientific">Colwellia marinimaniae</name>
    <dbReference type="NCBI Taxonomy" id="1513592"/>
    <lineage>
        <taxon>Bacteria</taxon>
        <taxon>Pseudomonadati</taxon>
        <taxon>Pseudomonadota</taxon>
        <taxon>Gammaproteobacteria</taxon>
        <taxon>Alteromonadales</taxon>
        <taxon>Colwelliaceae</taxon>
        <taxon>Colwellia</taxon>
    </lineage>
</organism>
<sequence>MHETPPFLINLSYHYLFANRLACIVSAGFMEKLRNITFARSMRIYSIE</sequence>
<evidence type="ECO:0000313" key="2">
    <source>
        <dbReference type="Proteomes" id="UP000197068"/>
    </source>
</evidence>
<name>A0ABQ0MXU6_9GAMM</name>